<sequence length="104" mass="11329">MRTTSEGHVRPSRQDRRRRRVSGGLLVASGLLLVLLGVWVTTWEADYHAGSVWNFANQRDMTVEPWSAAAIRTNRDVLVVAGALGFSGLVGVGVGAVRWRSAGR</sequence>
<dbReference type="OrthoDB" id="9996991at2"/>
<dbReference type="STRING" id="1713.GCA_000718325_02631"/>
<accession>A0A4Q1L3D4</accession>
<proteinExistence type="predicted"/>
<evidence type="ECO:0000313" key="2">
    <source>
        <dbReference type="EMBL" id="RXR26336.1"/>
    </source>
</evidence>
<keyword evidence="1" id="KW-0812">Transmembrane</keyword>
<comment type="caution">
    <text evidence="3">The sequence shown here is derived from an EMBL/GenBank/DDBJ whole genome shotgun (WGS) entry which is preliminary data.</text>
</comment>
<evidence type="ECO:0000313" key="3">
    <source>
        <dbReference type="EMBL" id="RXR36511.1"/>
    </source>
</evidence>
<keyword evidence="5" id="KW-1185">Reference proteome</keyword>
<reference evidence="4 5" key="1">
    <citation type="submission" date="2019-01" db="EMBL/GenBank/DDBJ databases">
        <title>Oerskovia turbata Genome sequencing and assembly.</title>
        <authorList>
            <person name="Dou T."/>
        </authorList>
    </citation>
    <scope>NUCLEOTIDE SEQUENCE [LARGE SCALE GENOMIC DNA]</scope>
    <source>
        <strain evidence="3 4">JCM12123</strain>
        <strain evidence="2 5">JCM3160</strain>
    </source>
</reference>
<evidence type="ECO:0000313" key="4">
    <source>
        <dbReference type="Proteomes" id="UP000289805"/>
    </source>
</evidence>
<name>A0A4Q1L3D4_9CELL</name>
<organism evidence="3 4">
    <name type="scientific">Oerskovia turbata</name>
    <dbReference type="NCBI Taxonomy" id="1713"/>
    <lineage>
        <taxon>Bacteria</taxon>
        <taxon>Bacillati</taxon>
        <taxon>Actinomycetota</taxon>
        <taxon>Actinomycetes</taxon>
        <taxon>Micrococcales</taxon>
        <taxon>Cellulomonadaceae</taxon>
        <taxon>Oerskovia</taxon>
    </lineage>
</organism>
<protein>
    <submittedName>
        <fullName evidence="3">Uncharacterized protein</fullName>
    </submittedName>
</protein>
<feature type="transmembrane region" description="Helical" evidence="1">
    <location>
        <begin position="77"/>
        <end position="97"/>
    </location>
</feature>
<dbReference type="EMBL" id="SDJQ01000002">
    <property type="protein sequence ID" value="RXR36511.1"/>
    <property type="molecule type" value="Genomic_DNA"/>
</dbReference>
<dbReference type="AlphaFoldDB" id="A0A4Q1L3D4"/>
<keyword evidence="1" id="KW-0472">Membrane</keyword>
<gene>
    <name evidence="2" type="ORF">EQW73_08410</name>
    <name evidence="3" type="ORF">EQW78_01470</name>
</gene>
<dbReference type="RefSeq" id="WP_129429487.1">
    <property type="nucleotide sequence ID" value="NZ_JOFV01000012.1"/>
</dbReference>
<keyword evidence="1" id="KW-1133">Transmembrane helix</keyword>
<evidence type="ECO:0000256" key="1">
    <source>
        <dbReference type="SAM" id="Phobius"/>
    </source>
</evidence>
<evidence type="ECO:0000313" key="5">
    <source>
        <dbReference type="Proteomes" id="UP000290517"/>
    </source>
</evidence>
<dbReference type="Proteomes" id="UP000289805">
    <property type="component" value="Unassembled WGS sequence"/>
</dbReference>
<dbReference type="EMBL" id="SDJR01000004">
    <property type="protein sequence ID" value="RXR26336.1"/>
    <property type="molecule type" value="Genomic_DNA"/>
</dbReference>
<dbReference type="Proteomes" id="UP000290517">
    <property type="component" value="Unassembled WGS sequence"/>
</dbReference>
<feature type="transmembrane region" description="Helical" evidence="1">
    <location>
        <begin position="21"/>
        <end position="40"/>
    </location>
</feature>